<dbReference type="InterPro" id="IPR047184">
    <property type="entry name" value="KANK1-4"/>
</dbReference>
<dbReference type="EMBL" id="JAHYIQ010000006">
    <property type="protein sequence ID" value="KAK1131522.1"/>
    <property type="molecule type" value="Genomic_DNA"/>
</dbReference>
<keyword evidence="2" id="KW-0040">ANK repeat</keyword>
<name>A0AA40G5R9_9HYME</name>
<organism evidence="4 5">
    <name type="scientific">Melipona bicolor</name>
    <dbReference type="NCBI Taxonomy" id="60889"/>
    <lineage>
        <taxon>Eukaryota</taxon>
        <taxon>Metazoa</taxon>
        <taxon>Ecdysozoa</taxon>
        <taxon>Arthropoda</taxon>
        <taxon>Hexapoda</taxon>
        <taxon>Insecta</taxon>
        <taxon>Pterygota</taxon>
        <taxon>Neoptera</taxon>
        <taxon>Endopterygota</taxon>
        <taxon>Hymenoptera</taxon>
        <taxon>Apocrita</taxon>
        <taxon>Aculeata</taxon>
        <taxon>Apoidea</taxon>
        <taxon>Anthophila</taxon>
        <taxon>Apidae</taxon>
        <taxon>Melipona</taxon>
    </lineage>
</organism>
<dbReference type="GO" id="GO:0005737">
    <property type="term" value="C:cytoplasm"/>
    <property type="evidence" value="ECO:0007669"/>
    <property type="project" value="TreeGrafter"/>
</dbReference>
<dbReference type="GO" id="GO:0030837">
    <property type="term" value="P:negative regulation of actin filament polymerization"/>
    <property type="evidence" value="ECO:0007669"/>
    <property type="project" value="InterPro"/>
</dbReference>
<evidence type="ECO:0000313" key="4">
    <source>
        <dbReference type="EMBL" id="KAK1131522.1"/>
    </source>
</evidence>
<proteinExistence type="predicted"/>
<evidence type="ECO:0000256" key="2">
    <source>
        <dbReference type="ARBA" id="ARBA00023043"/>
    </source>
</evidence>
<feature type="compositionally biased region" description="Polar residues" evidence="3">
    <location>
        <begin position="101"/>
        <end position="112"/>
    </location>
</feature>
<evidence type="ECO:0000256" key="3">
    <source>
        <dbReference type="SAM" id="MobiDB-lite"/>
    </source>
</evidence>
<dbReference type="PANTHER" id="PTHR24168">
    <property type="entry name" value="KN MOTIF AND ANKYRIN REPEAT DOMAIN-CONTAINING"/>
    <property type="match status" value="1"/>
</dbReference>
<comment type="caution">
    <text evidence="4">The sequence shown here is derived from an EMBL/GenBank/DDBJ whole genome shotgun (WGS) entry which is preliminary data.</text>
</comment>
<evidence type="ECO:0000313" key="5">
    <source>
        <dbReference type="Proteomes" id="UP001177670"/>
    </source>
</evidence>
<dbReference type="PANTHER" id="PTHR24168:SF21">
    <property type="entry name" value="KANK, ISOFORM D"/>
    <property type="match status" value="1"/>
</dbReference>
<dbReference type="Pfam" id="PF12075">
    <property type="entry name" value="KN_motif"/>
    <property type="match status" value="1"/>
</dbReference>
<feature type="region of interest" description="Disordered" evidence="3">
    <location>
        <begin position="94"/>
        <end position="118"/>
    </location>
</feature>
<dbReference type="GO" id="GO:0005856">
    <property type="term" value="C:cytoskeleton"/>
    <property type="evidence" value="ECO:0007669"/>
    <property type="project" value="TreeGrafter"/>
</dbReference>
<reference evidence="4" key="1">
    <citation type="submission" date="2021-10" db="EMBL/GenBank/DDBJ databases">
        <title>Melipona bicolor Genome sequencing and assembly.</title>
        <authorList>
            <person name="Araujo N.S."/>
            <person name="Arias M.C."/>
        </authorList>
    </citation>
    <scope>NUCLEOTIDE SEQUENCE</scope>
    <source>
        <strain evidence="4">USP_2M_L1-L4_2017</strain>
        <tissue evidence="4">Whole body</tissue>
    </source>
</reference>
<accession>A0AA40G5R9</accession>
<dbReference type="InterPro" id="IPR021939">
    <property type="entry name" value="KN_motif"/>
</dbReference>
<sequence>MALTVVPSTRVFNGNVGTQAFVSGSTGSKCLCCPYGYHIDLDFVRYCEAVAAGSAGDRSSIERRKKRERRRQCQSMEVLLGLVSPTLAGIEAELTKIPQGPATTNGVTSSSRSSHDKPGYAQVSTALDLSDVVGDFEATLRRSSRSTNTSDKQERSENGQTNLAFIYFYSSRFVLFIESRPIDFCRLRPICNVFVFVLVNLIHCLVPSNSPLVAPLYKDIACIRNKTKLEF</sequence>
<protein>
    <submittedName>
        <fullName evidence="4">Uncharacterized protein</fullName>
    </submittedName>
</protein>
<dbReference type="Proteomes" id="UP001177670">
    <property type="component" value="Unassembled WGS sequence"/>
</dbReference>
<keyword evidence="1" id="KW-0677">Repeat</keyword>
<keyword evidence="5" id="KW-1185">Reference proteome</keyword>
<gene>
    <name evidence="4" type="ORF">K0M31_017799</name>
</gene>
<dbReference type="AlphaFoldDB" id="A0AA40G5R9"/>
<evidence type="ECO:0000256" key="1">
    <source>
        <dbReference type="ARBA" id="ARBA00022737"/>
    </source>
</evidence>